<accession>A0A2R4M8U0</accession>
<feature type="transmembrane region" description="Helical" evidence="1">
    <location>
        <begin position="344"/>
        <end position="361"/>
    </location>
</feature>
<dbReference type="KEGG" id="cbak:DA792_21430"/>
<feature type="transmembrane region" description="Helical" evidence="1">
    <location>
        <begin position="213"/>
        <end position="230"/>
    </location>
</feature>
<feature type="transmembrane region" description="Helical" evidence="1">
    <location>
        <begin position="48"/>
        <end position="65"/>
    </location>
</feature>
<dbReference type="AlphaFoldDB" id="A0A2R4M8U0"/>
<feature type="transmembrane region" description="Helical" evidence="1">
    <location>
        <begin position="77"/>
        <end position="96"/>
    </location>
</feature>
<geneLocation type="plasmid" evidence="3">
    <name>pcblh4d</name>
</geneLocation>
<dbReference type="EMBL" id="CP028476">
    <property type="protein sequence ID" value="AVW93604.1"/>
    <property type="molecule type" value="Genomic_DNA"/>
</dbReference>
<reference evidence="2 3" key="1">
    <citation type="submission" date="2018-03" db="EMBL/GenBank/DDBJ databases">
        <title>The Complete Genome of Celeribacter baekdonensis strain LH4, a Thiosulfate-Oxidizing Alphaproteobacterium Isolated from Gulf of Mexico Continental Slope Sediments.</title>
        <authorList>
            <person name="Flood B.E."/>
            <person name="Bailey J.V."/>
            <person name="Leprich D."/>
        </authorList>
    </citation>
    <scope>NUCLEOTIDE SEQUENCE [LARGE SCALE GENOMIC DNA]</scope>
    <source>
        <strain evidence="2 3">LH4</strain>
        <plasmid evidence="3">Plasmid pcblh4d</plasmid>
    </source>
</reference>
<keyword evidence="1" id="KW-0812">Transmembrane</keyword>
<protein>
    <recommendedName>
        <fullName evidence="4">O-antigen ligase</fullName>
    </recommendedName>
</protein>
<sequence length="429" mass="47608">MTRVRFQNYRLMSYPERIVAYLCLAGFSTKLVFELGLGLWWYKLSTTTLLIFLVLLALDHAVWLAKGQFRGLPSDRPILVLIVFWFLLNLHGVLIGKLQGQSIASIINDSVPTLLCLLSLIRFGLMPKVDFTAAFRRIKGIIYATAIGCVVVGTIAVTLGLPSRASPGTHIFAMLAALQFVALAKGKFNLRFWGETLIFWFVFVASVEDINRSTLASIGGVFVIALIMRLRFDIRGGLTGLLMVALFPFVLLATVPEGSKTYVRIYNIINGEEGGESISLNSRKLEKQQIGSQLQRNGFTTELLGLGHGATYEYSVYGKTELDHGHAHYATAYMQLRYGAVGTLYVYALAASVLLGGLIALKNGSSMALFMGALNLTAFVYLFTWVNFFFYFMGLTYLIYSSGLRHWKDTKERSAQVVDEFGQLTAKAL</sequence>
<evidence type="ECO:0000256" key="1">
    <source>
        <dbReference type="SAM" id="Phobius"/>
    </source>
</evidence>
<keyword evidence="1" id="KW-0472">Membrane</keyword>
<organism evidence="2 3">
    <name type="scientific">Celeribacter baekdonensis</name>
    <dbReference type="NCBI Taxonomy" id="875171"/>
    <lineage>
        <taxon>Bacteria</taxon>
        <taxon>Pseudomonadati</taxon>
        <taxon>Pseudomonadota</taxon>
        <taxon>Alphaproteobacteria</taxon>
        <taxon>Rhodobacterales</taxon>
        <taxon>Roseobacteraceae</taxon>
        <taxon>Celeribacter</taxon>
    </lineage>
</organism>
<feature type="transmembrane region" description="Helical" evidence="1">
    <location>
        <begin position="102"/>
        <end position="121"/>
    </location>
</feature>
<name>A0A2R4M8U0_9RHOB</name>
<feature type="transmembrane region" description="Helical" evidence="1">
    <location>
        <begin position="141"/>
        <end position="161"/>
    </location>
</feature>
<keyword evidence="2" id="KW-0614">Plasmid</keyword>
<evidence type="ECO:0000313" key="2">
    <source>
        <dbReference type="EMBL" id="AVW93604.1"/>
    </source>
</evidence>
<feature type="transmembrane region" description="Helical" evidence="1">
    <location>
        <begin position="237"/>
        <end position="255"/>
    </location>
</feature>
<feature type="transmembrane region" description="Helical" evidence="1">
    <location>
        <begin position="21"/>
        <end position="42"/>
    </location>
</feature>
<gene>
    <name evidence="2" type="ORF">DA792_21430</name>
</gene>
<evidence type="ECO:0000313" key="3">
    <source>
        <dbReference type="Proteomes" id="UP000241447"/>
    </source>
</evidence>
<evidence type="ECO:0008006" key="4">
    <source>
        <dbReference type="Google" id="ProtNLM"/>
    </source>
</evidence>
<feature type="transmembrane region" description="Helical" evidence="1">
    <location>
        <begin position="373"/>
        <end position="400"/>
    </location>
</feature>
<dbReference type="Proteomes" id="UP000241447">
    <property type="component" value="Plasmid pCBLh4d"/>
</dbReference>
<dbReference type="RefSeq" id="WP_107722843.1">
    <property type="nucleotide sequence ID" value="NZ_CP028476.1"/>
</dbReference>
<feature type="transmembrane region" description="Helical" evidence="1">
    <location>
        <begin position="190"/>
        <end position="207"/>
    </location>
</feature>
<proteinExistence type="predicted"/>
<keyword evidence="1" id="KW-1133">Transmembrane helix</keyword>